<accession>A0ACC1CEQ6</accession>
<proteinExistence type="predicted"/>
<gene>
    <name evidence="1" type="ORF">K1T71_014581</name>
</gene>
<dbReference type="Proteomes" id="UP000824533">
    <property type="component" value="Linkage Group LG29"/>
</dbReference>
<protein>
    <submittedName>
        <fullName evidence="1">Uncharacterized protein</fullName>
    </submittedName>
</protein>
<evidence type="ECO:0000313" key="1">
    <source>
        <dbReference type="EMBL" id="KAJ0169975.1"/>
    </source>
</evidence>
<evidence type="ECO:0000313" key="2">
    <source>
        <dbReference type="Proteomes" id="UP000824533"/>
    </source>
</evidence>
<name>A0ACC1CEQ6_9NEOP</name>
<keyword evidence="2" id="KW-1185">Reference proteome</keyword>
<organism evidence="1 2">
    <name type="scientific">Dendrolimus kikuchii</name>
    <dbReference type="NCBI Taxonomy" id="765133"/>
    <lineage>
        <taxon>Eukaryota</taxon>
        <taxon>Metazoa</taxon>
        <taxon>Ecdysozoa</taxon>
        <taxon>Arthropoda</taxon>
        <taxon>Hexapoda</taxon>
        <taxon>Insecta</taxon>
        <taxon>Pterygota</taxon>
        <taxon>Neoptera</taxon>
        <taxon>Endopterygota</taxon>
        <taxon>Lepidoptera</taxon>
        <taxon>Glossata</taxon>
        <taxon>Ditrysia</taxon>
        <taxon>Bombycoidea</taxon>
        <taxon>Lasiocampidae</taxon>
        <taxon>Dendrolimus</taxon>
    </lineage>
</organism>
<sequence length="291" mass="31685">MICIEGSWNYIATCEAECGRVTPSATELVVGGGLAERGEMPWHAGIYTKTTKPYMQICGGSLVSTTVVISAAHCFWADDRETGQLPASQFAVALGKLYRAWNDPADIGAQKFDVKDIKLPTHFRGNAENFQEDIALVTLSAEVELQTHIRPVCLSFDPDFNQRQLQHQNLGTVAGWGLTSEDGDASPILKVVKLPYVDTVKCLEQIPGNFVQYITSDKICAGYDNGTALCSGDNGGGLVFPALDHTGVTRYYLRGIVSTAPKDQVACNAFTLTTFTEVLKHDFFIKEGTFT</sequence>
<reference evidence="1 2" key="1">
    <citation type="journal article" date="2021" name="Front. Genet.">
        <title>Chromosome-Level Genome Assembly Reveals Significant Gene Expansion in the Toll and IMD Signaling Pathways of Dendrolimus kikuchii.</title>
        <authorList>
            <person name="Zhou J."/>
            <person name="Wu P."/>
            <person name="Xiong Z."/>
            <person name="Liu N."/>
            <person name="Zhao N."/>
            <person name="Ji M."/>
            <person name="Qiu Y."/>
            <person name="Yang B."/>
        </authorList>
    </citation>
    <scope>NUCLEOTIDE SEQUENCE [LARGE SCALE GENOMIC DNA]</scope>
    <source>
        <strain evidence="1">Ann1</strain>
    </source>
</reference>
<dbReference type="EMBL" id="CM034415">
    <property type="protein sequence ID" value="KAJ0169975.1"/>
    <property type="molecule type" value="Genomic_DNA"/>
</dbReference>
<comment type="caution">
    <text evidence="1">The sequence shown here is derived from an EMBL/GenBank/DDBJ whole genome shotgun (WGS) entry which is preliminary data.</text>
</comment>